<keyword evidence="3" id="KW-1185">Reference proteome</keyword>
<dbReference type="PANTHER" id="PTHR43162">
    <property type="match status" value="1"/>
</dbReference>
<dbReference type="STRING" id="675864.SAMN04489747_0079"/>
<dbReference type="OrthoDB" id="3725025at2"/>
<gene>
    <name evidence="2" type="ORF">SAMN04489747_0079</name>
</gene>
<reference evidence="2 3" key="1">
    <citation type="submission" date="2016-10" db="EMBL/GenBank/DDBJ databases">
        <authorList>
            <person name="de Groot N.N."/>
        </authorList>
    </citation>
    <scope>NUCLEOTIDE SEQUENCE [LARGE SCALE GENOMIC DNA]</scope>
    <source>
        <strain evidence="2 3">MON 2.2</strain>
    </source>
</reference>
<dbReference type="InterPro" id="IPR036291">
    <property type="entry name" value="NAD(P)-bd_dom_sf"/>
</dbReference>
<feature type="region of interest" description="Disordered" evidence="1">
    <location>
        <begin position="1"/>
        <end position="23"/>
    </location>
</feature>
<dbReference type="AlphaFoldDB" id="A0A1G6RQU8"/>
<dbReference type="EMBL" id="LT629688">
    <property type="protein sequence ID" value="SDD06357.1"/>
    <property type="molecule type" value="Genomic_DNA"/>
</dbReference>
<dbReference type="Gene3D" id="3.40.50.720">
    <property type="entry name" value="NAD(P)-binding Rossmann-like Domain"/>
    <property type="match status" value="1"/>
</dbReference>
<accession>A0A1G6RQU8</accession>
<dbReference type="SUPFAM" id="SSF51735">
    <property type="entry name" value="NAD(P)-binding Rossmann-fold domains"/>
    <property type="match status" value="1"/>
</dbReference>
<dbReference type="RefSeq" id="WP_090589552.1">
    <property type="nucleotide sequence ID" value="NZ_LT629688.1"/>
</dbReference>
<proteinExistence type="predicted"/>
<dbReference type="PANTHER" id="PTHR43162:SF1">
    <property type="entry name" value="PRESTALK A DIFFERENTIATION PROTEIN A"/>
    <property type="match status" value="1"/>
</dbReference>
<name>A0A1G6RQU8_9ACTN</name>
<dbReference type="Gene3D" id="3.90.25.10">
    <property type="entry name" value="UDP-galactose 4-epimerase, domain 1"/>
    <property type="match status" value="1"/>
</dbReference>
<dbReference type="Proteomes" id="UP000198546">
    <property type="component" value="Chromosome i"/>
</dbReference>
<organism evidence="2 3">
    <name type="scientific">Auraticoccus monumenti</name>
    <dbReference type="NCBI Taxonomy" id="675864"/>
    <lineage>
        <taxon>Bacteria</taxon>
        <taxon>Bacillati</taxon>
        <taxon>Actinomycetota</taxon>
        <taxon>Actinomycetes</taxon>
        <taxon>Propionibacteriales</taxon>
        <taxon>Propionibacteriaceae</taxon>
        <taxon>Auraticoccus</taxon>
    </lineage>
</organism>
<evidence type="ECO:0000313" key="2">
    <source>
        <dbReference type="EMBL" id="SDD06357.1"/>
    </source>
</evidence>
<dbReference type="InterPro" id="IPR051604">
    <property type="entry name" value="Ergot_Alk_Oxidoreductase"/>
</dbReference>
<sequence length="291" mass="30433">MTSSSPDLHAPDPTAPVLVVGATGKTGRRVAERLRSAGVPVRAASRRSGTPFDWDDPSGWPDALAGTRSAYVTYSPDLLVPAAAGALGRLAADAREAGLEQLVLLSGRNEPGAARAVEAARAAGIPVTVLEAAWFLQNVTEGDFAPMVADGVLALPVGEVPEPFVDVDDVAEVAVAALLDEAHRGRTYQVTGPRSLTFGELAAELSRTSGREVRWVELGMAEAVDGWRAAGLPEEVVQLLGTLFGELFDGRSSRPADGVQQVLGRPARDVREHLAHHAAAQSQVTCGATRV</sequence>
<protein>
    <submittedName>
        <fullName evidence="2">Uncharacterized conserved protein YbjT, contains NAD(P)-binding and DUF2867 domains</fullName>
    </submittedName>
</protein>
<evidence type="ECO:0000256" key="1">
    <source>
        <dbReference type="SAM" id="MobiDB-lite"/>
    </source>
</evidence>
<evidence type="ECO:0000313" key="3">
    <source>
        <dbReference type="Proteomes" id="UP000198546"/>
    </source>
</evidence>